<feature type="coiled-coil region" evidence="1">
    <location>
        <begin position="1467"/>
        <end position="1494"/>
    </location>
</feature>
<feature type="compositionally biased region" description="Polar residues" evidence="2">
    <location>
        <begin position="1430"/>
        <end position="1447"/>
    </location>
</feature>
<evidence type="ECO:0000256" key="2">
    <source>
        <dbReference type="SAM" id="MobiDB-lite"/>
    </source>
</evidence>
<dbReference type="InterPro" id="IPR029058">
    <property type="entry name" value="AB_hydrolase_fold"/>
</dbReference>
<keyword evidence="5" id="KW-1185">Reference proteome</keyword>
<keyword evidence="3" id="KW-0472">Membrane</keyword>
<reference evidence="4" key="1">
    <citation type="journal article" date="2021" name="Mol. Plant Microbe Interact.">
        <title>Complete Genome Sequence of the Plant-Pathogenic Fungus Colletotrichum lupini.</title>
        <authorList>
            <person name="Baroncelli R."/>
            <person name="Pensec F."/>
            <person name="Da Lio D."/>
            <person name="Boufleur T."/>
            <person name="Vicente I."/>
            <person name="Sarrocco S."/>
            <person name="Picot A."/>
            <person name="Baraldi E."/>
            <person name="Sukno S."/>
            <person name="Thon M."/>
            <person name="Le Floch G."/>
        </authorList>
    </citation>
    <scope>NUCLEOTIDE SEQUENCE</scope>
    <source>
        <strain evidence="4">IMI 504893</strain>
    </source>
</reference>
<dbReference type="KEGG" id="clup:CLUP02_06248"/>
<evidence type="ECO:0000313" key="5">
    <source>
        <dbReference type="Proteomes" id="UP000830671"/>
    </source>
</evidence>
<feature type="region of interest" description="Disordered" evidence="2">
    <location>
        <begin position="1272"/>
        <end position="1399"/>
    </location>
</feature>
<dbReference type="PANTHER" id="PTHR48187:SF2">
    <property type="entry name" value="LD21810P"/>
    <property type="match status" value="1"/>
</dbReference>
<dbReference type="Gene3D" id="3.40.50.1820">
    <property type="entry name" value="alpha/beta hydrolase"/>
    <property type="match status" value="1"/>
</dbReference>
<feature type="compositionally biased region" description="Polar residues" evidence="2">
    <location>
        <begin position="1272"/>
        <end position="1293"/>
    </location>
</feature>
<dbReference type="PANTHER" id="PTHR48187">
    <property type="entry name" value="LD21810P"/>
    <property type="match status" value="1"/>
</dbReference>
<evidence type="ECO:0000256" key="3">
    <source>
        <dbReference type="SAM" id="Phobius"/>
    </source>
</evidence>
<feature type="compositionally biased region" description="Low complexity" evidence="2">
    <location>
        <begin position="1372"/>
        <end position="1392"/>
    </location>
</feature>
<protein>
    <submittedName>
        <fullName evidence="4">LipA and NB-ARC domain-containing protein</fullName>
    </submittedName>
</protein>
<proteinExistence type="predicted"/>
<dbReference type="Proteomes" id="UP000830671">
    <property type="component" value="Chromosome 3"/>
</dbReference>
<dbReference type="SUPFAM" id="SSF53474">
    <property type="entry name" value="alpha/beta-Hydrolases"/>
    <property type="match status" value="1"/>
</dbReference>
<feature type="compositionally biased region" description="Low complexity" evidence="2">
    <location>
        <begin position="1041"/>
        <end position="1054"/>
    </location>
</feature>
<feature type="region of interest" description="Disordered" evidence="2">
    <location>
        <begin position="1157"/>
        <end position="1241"/>
    </location>
</feature>
<dbReference type="RefSeq" id="XP_049142391.1">
    <property type="nucleotide sequence ID" value="XM_049285248.1"/>
</dbReference>
<feature type="transmembrane region" description="Helical" evidence="3">
    <location>
        <begin position="33"/>
        <end position="54"/>
    </location>
</feature>
<dbReference type="GeneID" id="73340258"/>
<feature type="region of interest" description="Disordered" evidence="2">
    <location>
        <begin position="1426"/>
        <end position="1457"/>
    </location>
</feature>
<dbReference type="Gene3D" id="3.40.50.300">
    <property type="entry name" value="P-loop containing nucleotide triphosphate hydrolases"/>
    <property type="match status" value="1"/>
</dbReference>
<feature type="compositionally biased region" description="Polar residues" evidence="2">
    <location>
        <begin position="1174"/>
        <end position="1198"/>
    </location>
</feature>
<keyword evidence="1" id="KW-0175">Coiled coil</keyword>
<gene>
    <name evidence="4" type="ORF">CLUP02_06248</name>
</gene>
<keyword evidence="3" id="KW-0812">Transmembrane</keyword>
<dbReference type="InterPro" id="IPR027417">
    <property type="entry name" value="P-loop_NTPase"/>
</dbReference>
<evidence type="ECO:0000313" key="4">
    <source>
        <dbReference type="EMBL" id="UQC80763.1"/>
    </source>
</evidence>
<sequence length="1537" mass="170990">MSISKSKYGKLSSHSPHLCYGTARRYARQHPCYTPLLFLIPLPFPVVLLSAGSINKQVARYEISAVFTHPDASVDIVLVHGLNGHPKSTWTSSSSSSQHNEGVFWPTDLLPQSLGKTRANILVYGYNADVYTTGKSTSASDNFIYQHAQTLVTNLTLYRKSERTDKNPIIFVAHSLGGILVKRALIYSNDLRDKNQEDARSIFVSTFGIIFLGTPHTGSDMATWGIVLQKMADAIAPKKMFESESVLLKTLKKDNETLQNINSPFLDFYQRFKIHMAHENHKTDIRGTMVTVVDASSASPQLPGVVYYGIEAPHSGMCKFNSSSAPGYRNVSTAIRTWAEEAPPVIRTRWDIEIDDRKARAQSEAAEITREYGSPRETMISEYRYVPAAQQSSPVDTTSTRSAPVSDSATQVLNFGPHFVHPDRFRPNSFFKGREDYLADLHKLLKDPKRRSEGTSAVLIQGIPGVGKTHLARQYYFNHKDQYSGGAYWIRSTTLQDMEDGFWRIAKTQAIKGMAAQGHKKDLLNPHNMVDIVKRWFNESSDWLLVFDGIRVNDKAILKYIPDRPNSSLIYTSTDRCDPGSHLLDNPSMMKLPLPPIQDAQELLLEEMGKKHPYNTDDLRRAHELVQLMGRLPLMIHAAAVNMNTTREPLAKYLKTFRDSPKVGELPAYMAIRDQLQSRGNHAALNLIYILSFFSQFIPVELLALGLGALDKRTPVKTETTKGRRSLTQTFVTLISFALIERNEADDVSSSSSQSGLDTTPEPLDTLRVHSVVQAFFIELLAKEGQLHFWLERAIRVFCASFDEAYTRMNDEPATGLPEDYRQYIRHGRRLKDLIDRHIVDRPIHGSTEQPSSQTGPVNLDAARKDLEERLAKVPADLNDLQRTISTRIIDGKEAAHNSVFERMNSLSSHSTDASGTAVLPQSPGVYSAALEQEYKLPLTTHNPLHFHMPYVPYVDEQTSPVEYQESEDRTITPYPPDIEEGPYNDTADPAWTVVARHRSVKKRSLRRYHDRGGAWRETAVATNDPRVSISRESARGLITPPQSSRGGRSPSRSKVSARSEAEAELLYIKKGSPPPPRGGGYIHDKGRSSSAGTSVRPTSMLGASSYAKAVSGTAVEEEAPSFPTFASPPSRAATIDRKAAYDDRSVYSLRTVNSRTPSTALRLKENQFPKLTGSGNAHQSTEQSRQSQFQESASKPSFQKFLRRLGRSVSGGKRHEKSGPGKVSSSGSSISSVPRSSEELPYTYQEDVRTANSSPGLAYSQQFPSGLSVVTNQESSLRQHPLDRQSNSQPPYTYQDESDNDVLSQSDPCLSRPSLNIFPAENMAYRLPPRQVPSSTYEDNYRPGSHIDPTPPNGYSSQPMSRNPSSNPRHATATGSAGTALSSNSGSVRSSLPHRRAPSMPIDEALFGRSNMPRRLPVGRVPSFIRESPTLSPRSLPGNSEPMSRSGSGGIRTTDGRLISFGDIPVDIEEAERRRIQAENDRLQRRYEEAVELSRQIRTGEADTESPSDLTQDALEGVCDKNRIGRLDFLFDFCLT</sequence>
<feature type="compositionally biased region" description="Polar residues" evidence="2">
    <location>
        <begin position="1089"/>
        <end position="1098"/>
    </location>
</feature>
<feature type="compositionally biased region" description="Low complexity" evidence="2">
    <location>
        <begin position="1221"/>
        <end position="1236"/>
    </location>
</feature>
<feature type="region of interest" description="Disordered" evidence="2">
    <location>
        <begin position="1026"/>
        <end position="1099"/>
    </location>
</feature>
<feature type="compositionally biased region" description="Basic residues" evidence="2">
    <location>
        <begin position="1202"/>
        <end position="1217"/>
    </location>
</feature>
<accession>A0A9Q8SPA2</accession>
<dbReference type="EMBL" id="CP019475">
    <property type="protein sequence ID" value="UQC80763.1"/>
    <property type="molecule type" value="Genomic_DNA"/>
</dbReference>
<dbReference type="SUPFAM" id="SSF52540">
    <property type="entry name" value="P-loop containing nucleoside triphosphate hydrolases"/>
    <property type="match status" value="1"/>
</dbReference>
<name>A0A9Q8SPA2_9PEZI</name>
<evidence type="ECO:0000256" key="1">
    <source>
        <dbReference type="SAM" id="Coils"/>
    </source>
</evidence>
<keyword evidence="3" id="KW-1133">Transmembrane helix</keyword>
<feature type="compositionally biased region" description="Polar residues" evidence="2">
    <location>
        <begin position="1354"/>
        <end position="1370"/>
    </location>
</feature>
<organism evidence="4 5">
    <name type="scientific">Colletotrichum lupini</name>
    <dbReference type="NCBI Taxonomy" id="145971"/>
    <lineage>
        <taxon>Eukaryota</taxon>
        <taxon>Fungi</taxon>
        <taxon>Dikarya</taxon>
        <taxon>Ascomycota</taxon>
        <taxon>Pezizomycotina</taxon>
        <taxon>Sordariomycetes</taxon>
        <taxon>Hypocreomycetidae</taxon>
        <taxon>Glomerellales</taxon>
        <taxon>Glomerellaceae</taxon>
        <taxon>Colletotrichum</taxon>
        <taxon>Colletotrichum acutatum species complex</taxon>
    </lineage>
</organism>